<proteinExistence type="predicted"/>
<keyword evidence="3" id="KW-1185">Reference proteome</keyword>
<name>A0A511QGC7_9VIBR</name>
<dbReference type="OrthoDB" id="74312at2"/>
<dbReference type="RefSeq" id="WP_039982360.1">
    <property type="nucleotide sequence ID" value="NZ_BAOJ01000100.1"/>
</dbReference>
<evidence type="ECO:0000313" key="2">
    <source>
        <dbReference type="EMBL" id="GEM76206.1"/>
    </source>
</evidence>
<dbReference type="Proteomes" id="UP000321922">
    <property type="component" value="Unassembled WGS sequence"/>
</dbReference>
<dbReference type="EMBL" id="BJXJ01000021">
    <property type="protein sequence ID" value="GEM76206.1"/>
    <property type="molecule type" value="Genomic_DNA"/>
</dbReference>
<gene>
    <name evidence="2" type="ORF">VSA01S_23180</name>
</gene>
<protein>
    <recommendedName>
        <fullName evidence="1">SH3b domain-containing protein</fullName>
    </recommendedName>
</protein>
<comment type="caution">
    <text evidence="2">The sequence shown here is derived from an EMBL/GenBank/DDBJ whole genome shotgun (WGS) entry which is preliminary data.</text>
</comment>
<evidence type="ECO:0000259" key="1">
    <source>
        <dbReference type="Pfam" id="PF08239"/>
    </source>
</evidence>
<dbReference type="Pfam" id="PF08239">
    <property type="entry name" value="SH3_3"/>
    <property type="match status" value="1"/>
</dbReference>
<reference evidence="2 3" key="1">
    <citation type="submission" date="2019-07" db="EMBL/GenBank/DDBJ databases">
        <title>Whole genome shotgun sequence of Vibrio sagamiensis NBRC 104589.</title>
        <authorList>
            <person name="Hosoyama A."/>
            <person name="Uohara A."/>
            <person name="Ohji S."/>
            <person name="Ichikawa N."/>
        </authorList>
    </citation>
    <scope>NUCLEOTIDE SEQUENCE [LARGE SCALE GENOMIC DNA]</scope>
    <source>
        <strain evidence="2 3">NBRC 104589</strain>
    </source>
</reference>
<feature type="domain" description="SH3b" evidence="1">
    <location>
        <begin position="71"/>
        <end position="106"/>
    </location>
</feature>
<evidence type="ECO:0000313" key="3">
    <source>
        <dbReference type="Proteomes" id="UP000321922"/>
    </source>
</evidence>
<organism evidence="2 3">
    <name type="scientific">Vibrio sagamiensis NBRC 104589</name>
    <dbReference type="NCBI Taxonomy" id="1219064"/>
    <lineage>
        <taxon>Bacteria</taxon>
        <taxon>Pseudomonadati</taxon>
        <taxon>Pseudomonadota</taxon>
        <taxon>Gammaproteobacteria</taxon>
        <taxon>Vibrionales</taxon>
        <taxon>Vibrionaceae</taxon>
        <taxon>Vibrio</taxon>
    </lineage>
</organism>
<sequence>MKKVLLALTATLLLISGGYYFLFVEHVDLQENLKVTQAAAETSTDDKNIEPIMTLEEPLKKVIDYYVVSSKANVYSQADKQSLIVRALYKGEKVSVLESKGEWLRLSDFIVLREGEKPTSEWIEANALSDVPLHLNQQEKLSILDGYLKKSDNFSDYKDLFRDKTQQLLDNGTCVPEDFEELGGWVRSITYKKYNVYFIYCGGLSQSNKLYLNVDTKEIFRR</sequence>
<accession>A0A511QGC7</accession>
<dbReference type="InterPro" id="IPR003646">
    <property type="entry name" value="SH3-like_bac-type"/>
</dbReference>
<dbReference type="AlphaFoldDB" id="A0A511QGC7"/>
<dbReference type="Gene3D" id="2.30.30.40">
    <property type="entry name" value="SH3 Domains"/>
    <property type="match status" value="1"/>
</dbReference>